<keyword evidence="2" id="KW-1133">Transmembrane helix</keyword>
<name>A0A3A5H657_9ACTN</name>
<reference evidence="5" key="1">
    <citation type="submission" date="2018-09" db="EMBL/GenBank/DDBJ databases">
        <authorList>
            <person name="Zhu H."/>
        </authorList>
    </citation>
    <scope>NUCLEOTIDE SEQUENCE [LARGE SCALE GENOMIC DNA]</scope>
    <source>
        <strain evidence="5">K1W22B-1</strain>
    </source>
</reference>
<feature type="domain" description="DUF4190" evidence="3">
    <location>
        <begin position="46"/>
        <end position="113"/>
    </location>
</feature>
<dbReference type="RefSeq" id="WP_120060127.1">
    <property type="nucleotide sequence ID" value="NZ_QYRP01000002.1"/>
</dbReference>
<dbReference type="AlphaFoldDB" id="A0A3A5H657"/>
<dbReference type="Pfam" id="PF13828">
    <property type="entry name" value="DUF4190"/>
    <property type="match status" value="1"/>
</dbReference>
<evidence type="ECO:0000313" key="5">
    <source>
        <dbReference type="Proteomes" id="UP000276542"/>
    </source>
</evidence>
<comment type="caution">
    <text evidence="4">The sequence shown here is derived from an EMBL/GenBank/DDBJ whole genome shotgun (WGS) entry which is preliminary data.</text>
</comment>
<evidence type="ECO:0000256" key="1">
    <source>
        <dbReference type="SAM" id="MobiDB-lite"/>
    </source>
</evidence>
<feature type="region of interest" description="Disordered" evidence="1">
    <location>
        <begin position="1"/>
        <end position="37"/>
    </location>
</feature>
<proteinExistence type="predicted"/>
<keyword evidence="5" id="KW-1185">Reference proteome</keyword>
<evidence type="ECO:0000259" key="3">
    <source>
        <dbReference type="Pfam" id="PF13828"/>
    </source>
</evidence>
<dbReference type="InterPro" id="IPR025241">
    <property type="entry name" value="DUF4190"/>
</dbReference>
<sequence>MTTPPEPPSDQPPAYGQVPPLPQPPQGPPPGYGYSYPPVPPSDGQAIAAMVLGIIALVGMCAYGFTLLLAPVALFLGRSSMKRIDAAQGQLGGRGLAQAGFIMGIIGTVLLALSILAVGAFIAFLASDFFGAFGSY</sequence>
<dbReference type="Proteomes" id="UP000276542">
    <property type="component" value="Unassembled WGS sequence"/>
</dbReference>
<keyword evidence="2" id="KW-0472">Membrane</keyword>
<organism evidence="4 5">
    <name type="scientific">Nocardioides cavernaquae</name>
    <dbReference type="NCBI Taxonomy" id="2321396"/>
    <lineage>
        <taxon>Bacteria</taxon>
        <taxon>Bacillati</taxon>
        <taxon>Actinomycetota</taxon>
        <taxon>Actinomycetes</taxon>
        <taxon>Propionibacteriales</taxon>
        <taxon>Nocardioidaceae</taxon>
        <taxon>Nocardioides</taxon>
    </lineage>
</organism>
<dbReference type="OrthoDB" id="3733716at2"/>
<gene>
    <name evidence="4" type="ORF">D4739_08130</name>
</gene>
<evidence type="ECO:0000313" key="4">
    <source>
        <dbReference type="EMBL" id="RJS46179.1"/>
    </source>
</evidence>
<feature type="transmembrane region" description="Helical" evidence="2">
    <location>
        <begin position="46"/>
        <end position="76"/>
    </location>
</feature>
<dbReference type="EMBL" id="QYRP01000002">
    <property type="protein sequence ID" value="RJS46179.1"/>
    <property type="molecule type" value="Genomic_DNA"/>
</dbReference>
<accession>A0A3A5H657</accession>
<protein>
    <submittedName>
        <fullName evidence="4">DUF4190 domain-containing protein</fullName>
    </submittedName>
</protein>
<keyword evidence="2" id="KW-0812">Transmembrane</keyword>
<feature type="compositionally biased region" description="Pro residues" evidence="1">
    <location>
        <begin position="1"/>
        <end position="11"/>
    </location>
</feature>
<feature type="transmembrane region" description="Helical" evidence="2">
    <location>
        <begin position="96"/>
        <end position="126"/>
    </location>
</feature>
<evidence type="ECO:0000256" key="2">
    <source>
        <dbReference type="SAM" id="Phobius"/>
    </source>
</evidence>
<feature type="compositionally biased region" description="Pro residues" evidence="1">
    <location>
        <begin position="19"/>
        <end position="37"/>
    </location>
</feature>